<dbReference type="EMBL" id="JADIIL010000036">
    <property type="protein sequence ID" value="MBF4475781.1"/>
    <property type="molecule type" value="Genomic_DNA"/>
</dbReference>
<evidence type="ECO:0000313" key="1">
    <source>
        <dbReference type="EMBL" id="MBF4475781.1"/>
    </source>
</evidence>
<evidence type="ECO:0000313" key="2">
    <source>
        <dbReference type="Proteomes" id="UP000606900"/>
    </source>
</evidence>
<dbReference type="RefSeq" id="WP_276699777.1">
    <property type="nucleotide sequence ID" value="NZ_JADIIL010000036.1"/>
</dbReference>
<gene>
    <name evidence="1" type="ORF">ISP06_09990</name>
</gene>
<accession>A0A843AQG3</accession>
<sequence length="221" mass="23380">MKNKLGLLAILAVVIVVVAVSGCNDNTSSTSNTSANAINEKSTKIAIINNGTTWAHVEMVANATHKNGTNMTLWADTFIKPNGNLTMDLSQALGYGNEPLPAGTTIRVQSWKGLFNTTGGGEGTLNIAFQGWSNTLYPTGTAQKTNVTFNPLPISTLPANITDSIAFIATTPEDLAKIQSIDSTDQEPLYEEELIVVNADGSVTITVTRVPELCRAIASIV</sequence>
<comment type="caution">
    <text evidence="1">The sequence shown here is derived from an EMBL/GenBank/DDBJ whole genome shotgun (WGS) entry which is preliminary data.</text>
</comment>
<dbReference type="PROSITE" id="PS51257">
    <property type="entry name" value="PROKAR_LIPOPROTEIN"/>
    <property type="match status" value="1"/>
</dbReference>
<dbReference type="AlphaFoldDB" id="A0A843AQG3"/>
<reference evidence="1" key="1">
    <citation type="submission" date="2020-10" db="EMBL/GenBank/DDBJ databases">
        <title>Dehalococcoides mccartyi of a TCE/Cr reducing biochatode.</title>
        <authorList>
            <person name="Matturro B."/>
        </authorList>
    </citation>
    <scope>NUCLEOTIDE SEQUENCE</scope>
    <source>
        <strain evidence="1">Bin2</strain>
    </source>
</reference>
<organism evidence="1 2">
    <name type="scientific">Methanobacterium formicicum</name>
    <dbReference type="NCBI Taxonomy" id="2162"/>
    <lineage>
        <taxon>Archaea</taxon>
        <taxon>Methanobacteriati</taxon>
        <taxon>Methanobacteriota</taxon>
        <taxon>Methanomada group</taxon>
        <taxon>Methanobacteria</taxon>
        <taxon>Methanobacteriales</taxon>
        <taxon>Methanobacteriaceae</taxon>
        <taxon>Methanobacterium</taxon>
    </lineage>
</organism>
<name>A0A843AQG3_METFO</name>
<proteinExistence type="predicted"/>
<dbReference type="Proteomes" id="UP000606900">
    <property type="component" value="Unassembled WGS sequence"/>
</dbReference>
<protein>
    <submittedName>
        <fullName evidence="1">Uncharacterized protein</fullName>
    </submittedName>
</protein>